<accession>A0ABV8CL81</accession>
<dbReference type="SUPFAM" id="SSF69593">
    <property type="entry name" value="Glycerol-3-phosphate (1)-acyltransferase"/>
    <property type="match status" value="1"/>
</dbReference>
<keyword evidence="7 14" id="KW-1003">Cell membrane</keyword>
<keyword evidence="11 14" id="KW-1208">Phospholipid metabolism</keyword>
<keyword evidence="17" id="KW-1185">Reference proteome</keyword>
<dbReference type="Proteomes" id="UP001595692">
    <property type="component" value="Unassembled WGS sequence"/>
</dbReference>
<keyword evidence="10 14" id="KW-0594">Phospholipid biosynthesis</keyword>
<proteinExistence type="inferred from homology"/>
<evidence type="ECO:0000256" key="1">
    <source>
        <dbReference type="ARBA" id="ARBA00004413"/>
    </source>
</evidence>
<keyword evidence="9 14" id="KW-0472">Membrane</keyword>
<evidence type="ECO:0000256" key="8">
    <source>
        <dbReference type="ARBA" id="ARBA00022679"/>
    </source>
</evidence>
<dbReference type="PIRSF" id="PIRSF000437">
    <property type="entry name" value="GPAT_DHAPAT"/>
    <property type="match status" value="1"/>
</dbReference>
<dbReference type="GO" id="GO:0004366">
    <property type="term" value="F:glycerol-3-phosphate O-acyltransferase activity"/>
    <property type="evidence" value="ECO:0007669"/>
    <property type="project" value="UniProtKB-EC"/>
</dbReference>
<comment type="pathway">
    <text evidence="2 14">Phospholipid metabolism; CDP-diacylglycerol biosynthesis; CDP-diacylglycerol from sn-glycerol 3-phosphate: step 1/3.</text>
</comment>
<dbReference type="NCBIfam" id="TIGR03703">
    <property type="entry name" value="plsB"/>
    <property type="match status" value="1"/>
</dbReference>
<keyword evidence="8 14" id="KW-0808">Transferase</keyword>
<dbReference type="EC" id="2.3.1.15" evidence="5 14"/>
<name>A0ABV8CL81_9GAMM</name>
<dbReference type="NCBIfam" id="NF003441">
    <property type="entry name" value="PRK04974.1"/>
    <property type="match status" value="1"/>
</dbReference>
<evidence type="ECO:0000256" key="14">
    <source>
        <dbReference type="HAMAP-Rule" id="MF_00393"/>
    </source>
</evidence>
<dbReference type="EMBL" id="JBHSAF010000003">
    <property type="protein sequence ID" value="MFC3912970.1"/>
    <property type="molecule type" value="Genomic_DNA"/>
</dbReference>
<evidence type="ECO:0000256" key="3">
    <source>
        <dbReference type="ARBA" id="ARBA00005189"/>
    </source>
</evidence>
<evidence type="ECO:0000256" key="6">
    <source>
        <dbReference type="ARBA" id="ARBA00013432"/>
    </source>
</evidence>
<feature type="short sequence motif" description="HXXXXD motif" evidence="14">
    <location>
        <begin position="307"/>
        <end position="312"/>
    </location>
</feature>
<dbReference type="PANTHER" id="PTHR12563:SF17">
    <property type="entry name" value="DIHYDROXYACETONE PHOSPHATE ACYLTRANSFERASE"/>
    <property type="match status" value="1"/>
</dbReference>
<evidence type="ECO:0000256" key="13">
    <source>
        <dbReference type="ARBA" id="ARBA00048427"/>
    </source>
</evidence>
<dbReference type="PANTHER" id="PTHR12563">
    <property type="entry name" value="GLYCEROL-3-PHOSPHATE ACYLTRANSFERASE"/>
    <property type="match status" value="1"/>
</dbReference>
<evidence type="ECO:0000256" key="9">
    <source>
        <dbReference type="ARBA" id="ARBA00023136"/>
    </source>
</evidence>
<gene>
    <name evidence="14 16" type="primary">plsB</name>
    <name evidence="16" type="ORF">ACFOSS_05760</name>
</gene>
<comment type="pathway">
    <text evidence="3">Lipid metabolism.</text>
</comment>
<evidence type="ECO:0000256" key="11">
    <source>
        <dbReference type="ARBA" id="ARBA00023264"/>
    </source>
</evidence>
<comment type="similarity">
    <text evidence="4 14">Belongs to the GPAT/DAPAT family.</text>
</comment>
<evidence type="ECO:0000256" key="4">
    <source>
        <dbReference type="ARBA" id="ARBA00007937"/>
    </source>
</evidence>
<dbReference type="Pfam" id="PF01553">
    <property type="entry name" value="Acyltransferase"/>
    <property type="match status" value="1"/>
</dbReference>
<evidence type="ECO:0000256" key="5">
    <source>
        <dbReference type="ARBA" id="ARBA00013113"/>
    </source>
</evidence>
<dbReference type="RefSeq" id="WP_377151188.1">
    <property type="nucleotide sequence ID" value="NZ_JBHSAF010000003.1"/>
</dbReference>
<evidence type="ECO:0000259" key="15">
    <source>
        <dbReference type="SMART" id="SM00563"/>
    </source>
</evidence>
<dbReference type="Pfam" id="PF19277">
    <property type="entry name" value="GPAT_C"/>
    <property type="match status" value="1"/>
</dbReference>
<dbReference type="PIRSF" id="PIRSF500064">
    <property type="entry name" value="GPAT"/>
    <property type="match status" value="1"/>
</dbReference>
<evidence type="ECO:0000256" key="10">
    <source>
        <dbReference type="ARBA" id="ARBA00023209"/>
    </source>
</evidence>
<evidence type="ECO:0000313" key="16">
    <source>
        <dbReference type="EMBL" id="MFC3912970.1"/>
    </source>
</evidence>
<evidence type="ECO:0000256" key="12">
    <source>
        <dbReference type="ARBA" id="ARBA00023315"/>
    </source>
</evidence>
<dbReference type="CDD" id="cd07993">
    <property type="entry name" value="LPLAT_DHAPAT-like"/>
    <property type="match status" value="1"/>
</dbReference>
<comment type="domain">
    <text evidence="14">The HXXXXD motif is essential for acyltransferase activity and may constitute the binding site for the phosphate moiety of the glycerol-3-phosphate.</text>
</comment>
<keyword evidence="12 14" id="KW-0012">Acyltransferase</keyword>
<dbReference type="InterPro" id="IPR028354">
    <property type="entry name" value="GPAT_PlsB"/>
</dbReference>
<evidence type="ECO:0000256" key="2">
    <source>
        <dbReference type="ARBA" id="ARBA00004765"/>
    </source>
</evidence>
<feature type="domain" description="Phospholipid/glycerol acyltransferase" evidence="15">
    <location>
        <begin position="302"/>
        <end position="429"/>
    </location>
</feature>
<comment type="subcellular location">
    <subcellularLocation>
        <location evidence="1 14">Cell membrane</location>
        <topology evidence="1 14">Peripheral membrane protein</topology>
        <orientation evidence="1 14">Cytoplasmic side</orientation>
    </subcellularLocation>
</comment>
<organism evidence="16 17">
    <name type="scientific">Pseudaeromonas sharmana</name>
    <dbReference type="NCBI Taxonomy" id="328412"/>
    <lineage>
        <taxon>Bacteria</taxon>
        <taxon>Pseudomonadati</taxon>
        <taxon>Pseudomonadota</taxon>
        <taxon>Gammaproteobacteria</taxon>
        <taxon>Aeromonadales</taxon>
        <taxon>Aeromonadaceae</taxon>
        <taxon>Pseudaeromonas</taxon>
    </lineage>
</organism>
<comment type="catalytic activity">
    <reaction evidence="13 14">
        <text>sn-glycerol 3-phosphate + an acyl-CoA = a 1-acyl-sn-glycero-3-phosphate + CoA</text>
        <dbReference type="Rhea" id="RHEA:15325"/>
        <dbReference type="ChEBI" id="CHEBI:57287"/>
        <dbReference type="ChEBI" id="CHEBI:57597"/>
        <dbReference type="ChEBI" id="CHEBI:57970"/>
        <dbReference type="ChEBI" id="CHEBI:58342"/>
        <dbReference type="EC" id="2.3.1.15"/>
    </reaction>
</comment>
<comment type="caution">
    <text evidence="16">The sequence shown here is derived from an EMBL/GenBank/DDBJ whole genome shotgun (WGS) entry which is preliminary data.</text>
</comment>
<dbReference type="InterPro" id="IPR041728">
    <property type="entry name" value="GPAT/DHAPAT_LPLAT"/>
</dbReference>
<keyword evidence="14" id="KW-0443">Lipid metabolism</keyword>
<dbReference type="InterPro" id="IPR045520">
    <property type="entry name" value="GPAT/DHAPAT_C"/>
</dbReference>
<reference evidence="17" key="1">
    <citation type="journal article" date="2019" name="Int. J. Syst. Evol. Microbiol.">
        <title>The Global Catalogue of Microorganisms (GCM) 10K type strain sequencing project: providing services to taxonomists for standard genome sequencing and annotation.</title>
        <authorList>
            <consortium name="The Broad Institute Genomics Platform"/>
            <consortium name="The Broad Institute Genome Sequencing Center for Infectious Disease"/>
            <person name="Wu L."/>
            <person name="Ma J."/>
        </authorList>
    </citation>
    <scope>NUCLEOTIDE SEQUENCE [LARGE SCALE GENOMIC DNA]</scope>
    <source>
        <strain evidence="17">CCUG 54939</strain>
    </source>
</reference>
<evidence type="ECO:0000313" key="17">
    <source>
        <dbReference type="Proteomes" id="UP001595692"/>
    </source>
</evidence>
<evidence type="ECO:0000256" key="7">
    <source>
        <dbReference type="ARBA" id="ARBA00022475"/>
    </source>
</evidence>
<dbReference type="InterPro" id="IPR022284">
    <property type="entry name" value="GPAT/DHAPAT"/>
</dbReference>
<dbReference type="InterPro" id="IPR002123">
    <property type="entry name" value="Plipid/glycerol_acylTrfase"/>
</dbReference>
<protein>
    <recommendedName>
        <fullName evidence="6 14">Glycerol-3-phosphate acyltransferase</fullName>
        <shortName evidence="14">GPAT</shortName>
        <ecNumber evidence="5 14">2.3.1.15</ecNumber>
    </recommendedName>
</protein>
<dbReference type="HAMAP" id="MF_00393">
    <property type="entry name" value="Glyc3P_acyltrans"/>
    <property type="match status" value="1"/>
</dbReference>
<sequence>MSFGSRLVRALCRLPIRLLVNHRSLPEDPVSQLGLDPARPIVYALNTDSLSDLLTLELCAVELGLPSPFTPLLWQGRSHPRYVCLDRTPLPFGIKRRNGPNLSTFQEWLALHHQDAELDVQLVPVTLLWQRAPGRERRHRLQPPAAKTPSALHKALIVALYGRENRVRFSLPVSLRQLVNELGTDESVAHKLARVARIHFSRQRQAAKGPRLPDRQALFNELLRNDNIVQAIREQASSEGVDPEVIRGRALAYLEEMGSNFSYRLIRFLDYFLGWLWNKLYRGITVHGGEEVRRLAREGHEIIYMPCHRSHMDYLLLSYVIYHQGMMPPHIAAGINLNFWPAGPLFRRGGAFFLRRSFKGDKLYSTVFREYLSELFARGYAVEYFTEGGRSRTGRLLQPKTGMIAMTLQAQLRGVRRPLTFVPVYLGYEHVMEVNTYLKELKGSRKEKENVWQVIGILGKLRNFGRSFVNFGEPLTLHQFLQQQVPSWRNDMDPSGQHKPTWLGDTVDQLARDLMTRINDAAAVNGLTLSALALLASDRQALPRDALVAQIDLYTKLLRQVPYSRFSTVPDLPAETLLDQALELNKFQVTEDRLGQIISVDRYQAILMTFYRNTILHLFALPGLLATLIERNEGIDTPGLLALCRSIYPLMQRELFLRNDIDALPEAVDALLTALQHEGLIEVREGGFWVCAAEQQRLLLLAQSVQETLQRYALTLSLLQRSTHIDGEQLAADSQMMAMRLATLHGIHAPEFSDQSLFRTLLQTLRHQGLLTGDDAAPLTVDTTAVESLLCSLLPLLPDPVRRTIQHLG</sequence>
<keyword evidence="14" id="KW-0444">Lipid biosynthesis</keyword>
<dbReference type="SMART" id="SM00563">
    <property type="entry name" value="PlsC"/>
    <property type="match status" value="1"/>
</dbReference>